<reference evidence="2" key="1">
    <citation type="submission" date="2022-10" db="EMBL/GenBank/DDBJ databases">
        <title>The complete genomes of actinobacterial strains from the NBC collection.</title>
        <authorList>
            <person name="Joergensen T.S."/>
            <person name="Alvarez Arevalo M."/>
            <person name="Sterndorff E.B."/>
            <person name="Faurdal D."/>
            <person name="Vuksanovic O."/>
            <person name="Mourched A.-S."/>
            <person name="Charusanti P."/>
            <person name="Shaw S."/>
            <person name="Blin K."/>
            <person name="Weber T."/>
        </authorList>
    </citation>
    <scope>NUCLEOTIDE SEQUENCE</scope>
    <source>
        <strain evidence="2">NBC_00283</strain>
        <plasmid evidence="2">unnamed1</plasmid>
    </source>
</reference>
<dbReference type="RefSeq" id="WP_328777837.1">
    <property type="nucleotide sequence ID" value="NZ_CP108058.1"/>
</dbReference>
<feature type="region of interest" description="Disordered" evidence="1">
    <location>
        <begin position="1"/>
        <end position="26"/>
    </location>
</feature>
<keyword evidence="2" id="KW-0614">Plasmid</keyword>
<sequence length="123" mass="13031">MTTSPPPAGPPSSSPSHLPLPYEETTDPHYAQEVVRNHALQQVKEDDYLIVFTCPRCGAAQEDPLFEPGFRSLRTAGAPAAGVAAASSTNTVLPMSCRCRGDIHAGCPDGRSGCGAYWTVEMV</sequence>
<dbReference type="EMBL" id="CP108058">
    <property type="protein sequence ID" value="WUO51615.1"/>
    <property type="molecule type" value="Genomic_DNA"/>
</dbReference>
<evidence type="ECO:0000256" key="1">
    <source>
        <dbReference type="SAM" id="MobiDB-lite"/>
    </source>
</evidence>
<organism evidence="2 3">
    <name type="scientific">Streptomyces goshikiensis</name>
    <dbReference type="NCBI Taxonomy" id="1942"/>
    <lineage>
        <taxon>Bacteria</taxon>
        <taxon>Bacillati</taxon>
        <taxon>Actinomycetota</taxon>
        <taxon>Actinomycetes</taxon>
        <taxon>Kitasatosporales</taxon>
        <taxon>Streptomycetaceae</taxon>
        <taxon>Streptomyces</taxon>
    </lineage>
</organism>
<geneLocation type="plasmid" evidence="2 3">
    <name>unnamed1</name>
</geneLocation>
<feature type="compositionally biased region" description="Pro residues" evidence="1">
    <location>
        <begin position="1"/>
        <end position="13"/>
    </location>
</feature>
<proteinExistence type="predicted"/>
<keyword evidence="3" id="KW-1185">Reference proteome</keyword>
<gene>
    <name evidence="2" type="ORF">OHU17_37945</name>
</gene>
<evidence type="ECO:0000313" key="2">
    <source>
        <dbReference type="EMBL" id="WUO51615.1"/>
    </source>
</evidence>
<name>A0ABZ1RYQ6_9ACTN</name>
<dbReference type="Proteomes" id="UP001432075">
    <property type="component" value="Plasmid unnamed1"/>
</dbReference>
<accession>A0ABZ1RYQ6</accession>
<protein>
    <submittedName>
        <fullName evidence="2">Uncharacterized protein</fullName>
    </submittedName>
</protein>
<evidence type="ECO:0000313" key="3">
    <source>
        <dbReference type="Proteomes" id="UP001432075"/>
    </source>
</evidence>